<dbReference type="PROSITE" id="PS51196">
    <property type="entry name" value="SECA_MOTOR_DEAD"/>
    <property type="match status" value="1"/>
</dbReference>
<dbReference type="SMART" id="SM00958">
    <property type="entry name" value="SecA_PP_bind"/>
    <property type="match status" value="1"/>
</dbReference>
<dbReference type="SUPFAM" id="SSF81886">
    <property type="entry name" value="Helical scaffold and wing domains of SecA"/>
    <property type="match status" value="1"/>
</dbReference>
<dbReference type="InterPro" id="IPR011116">
    <property type="entry name" value="SecA_Wing/Scaffold"/>
</dbReference>
<name>A0A1M5S6N3_9FIRM</name>
<proteinExistence type="inferred from homology"/>
<dbReference type="RefSeq" id="WP_072725449.1">
    <property type="nucleotide sequence ID" value="NZ_FQXH01000017.1"/>
</dbReference>
<dbReference type="InterPro" id="IPR014001">
    <property type="entry name" value="Helicase_ATP-bd"/>
</dbReference>
<sequence>MKSFLGGLINPHDRKLNQLKKRVDKILAFEDKIKELTDEELRGKTQEFKDRLNSGEKLDDILEEAFAVVREASHRVLGMKHFPVQLMGGIVLHEGNISEMKTGEGKTLVATLPTYLNALTGEGVFVITVNEYLASRDKEQMGKLHEFLGLSVGLIKRGMSLPDKKEAYKCDITYGTNSEFGFDYLRDNMAISKEHVVQRNLNYAIIDEVDSILIDEARTPLIMTGEAGRPSQYYITVDKFIKSLKEEDYERDIETNIVNLTESGMDKAEKVFNLENIADIKNTELLHHIRQGLYANYVFERDKDYVVRDGEIIIVDKFTGRLVPGRRFSNGLHQAIEAKEGVEIQKESKTVAMITYQNYFRMFNKIAGMTGTAYTERQEFKDIYGMDVICIPTNKPVQRIDKDDLVFKNKEAKFKSVVDEVERRYKKGQPVLLGTIYIDESEKLSKLLNERNIPHKLLNAKQDKDEAEIISNAGQIGAVTIATNMAGRGTDIKLGDGVAELGGLFVLGTEKHDSRRIDNQLRGRSGRQGDPGESQFYISLEDSLFDKVKPEVMVTVKKLVEKLGLKDDEAIEDKLVSQAIEGVQKNVEIANYNARKSTLEFDQILNKQRETIYSERNKILNGEDMSSFIKDIIKDFLSKLVDNYTDMSPYPEEWDLEGLQKYLNKNLHFNDRIDFKKLTSEEIEDLDKDTLKEKIIKEALDIYSQKEKELGEKQIRYLERLTLMKSIDEKWVDHLDMVDQLRQGIGFQAIGGEKPIRVFNREAFNLFENMLNQIKELTVKSMFLLVGITDMDKEEQKRNDIQRIQFFSNQSDEVSFDLSLKGYKKDKVNAELVFNRDRNNVISLELPVKDEKVKVAISRPDNGWTNGLYELVLLFEKNNIILPFMLVDEYKDYEDELRIRVELNIKQDDSVEMLGELVYLEEDEVVKSLPVKIKQSGVYTIGLKKKDKTWKKGKYEFRITAFDRVVFRKYLLIS</sequence>
<dbReference type="PROSITE" id="PS51192">
    <property type="entry name" value="HELICASE_ATP_BIND_1"/>
    <property type="match status" value="1"/>
</dbReference>
<dbReference type="Pfam" id="PF07517">
    <property type="entry name" value="SecA_DEAD"/>
    <property type="match status" value="1"/>
</dbReference>
<dbReference type="GO" id="GO:0017038">
    <property type="term" value="P:protein import"/>
    <property type="evidence" value="ECO:0007669"/>
    <property type="project" value="InterPro"/>
</dbReference>
<dbReference type="CDD" id="cd18803">
    <property type="entry name" value="SF2_C_secA"/>
    <property type="match status" value="1"/>
</dbReference>
<dbReference type="InterPro" id="IPR020937">
    <property type="entry name" value="SecA_CS"/>
</dbReference>
<dbReference type="NCBIfam" id="NF006630">
    <property type="entry name" value="PRK09200.1"/>
    <property type="match status" value="1"/>
</dbReference>
<evidence type="ECO:0000256" key="10">
    <source>
        <dbReference type="ARBA" id="ARBA00023136"/>
    </source>
</evidence>
<dbReference type="SMART" id="SM00957">
    <property type="entry name" value="SecA_DEAD"/>
    <property type="match status" value="1"/>
</dbReference>
<dbReference type="InterPro" id="IPR036266">
    <property type="entry name" value="SecA_Wing/Scaffold_sf"/>
</dbReference>
<evidence type="ECO:0000313" key="16">
    <source>
        <dbReference type="EMBL" id="SHH34146.1"/>
    </source>
</evidence>
<feature type="binding site" evidence="11">
    <location>
        <position position="85"/>
    </location>
    <ligand>
        <name>ATP</name>
        <dbReference type="ChEBI" id="CHEBI:30616"/>
    </ligand>
</feature>
<evidence type="ECO:0000259" key="14">
    <source>
        <dbReference type="PROSITE" id="PS51194"/>
    </source>
</evidence>
<dbReference type="EMBL" id="FQXH01000017">
    <property type="protein sequence ID" value="SHH34146.1"/>
    <property type="molecule type" value="Genomic_DNA"/>
</dbReference>
<keyword evidence="8 11" id="KW-1278">Translocase</keyword>
<dbReference type="Gene3D" id="3.90.1440.10">
    <property type="entry name" value="SecA, preprotein cross-linking domain"/>
    <property type="match status" value="1"/>
</dbReference>
<evidence type="ECO:0000256" key="11">
    <source>
        <dbReference type="HAMAP-Rule" id="MF_01382"/>
    </source>
</evidence>
<dbReference type="GO" id="GO:0005829">
    <property type="term" value="C:cytosol"/>
    <property type="evidence" value="ECO:0007669"/>
    <property type="project" value="TreeGrafter"/>
</dbReference>
<feature type="domain" description="Helicase C-terminal" evidence="14">
    <location>
        <begin position="413"/>
        <end position="588"/>
    </location>
</feature>
<dbReference type="InterPro" id="IPR044722">
    <property type="entry name" value="SecA_SF2_C"/>
</dbReference>
<comment type="subunit">
    <text evidence="11">Monomer and homodimer. Part of the essential Sec protein translocation apparatus which comprises SecA, SecYEG and auxiliary proteins SecDF. Other proteins may also be involved.</text>
</comment>
<evidence type="ECO:0000256" key="4">
    <source>
        <dbReference type="ARBA" id="ARBA00022490"/>
    </source>
</evidence>
<evidence type="ECO:0000259" key="13">
    <source>
        <dbReference type="PROSITE" id="PS51192"/>
    </source>
</evidence>
<dbReference type="InterPro" id="IPR014018">
    <property type="entry name" value="SecA_motor_DEAD"/>
</dbReference>
<dbReference type="InterPro" id="IPR001650">
    <property type="entry name" value="Helicase_C-like"/>
</dbReference>
<dbReference type="Pfam" id="PF21090">
    <property type="entry name" value="P-loop_SecA"/>
    <property type="match status" value="2"/>
</dbReference>
<dbReference type="PRINTS" id="PR00906">
    <property type="entry name" value="SECA"/>
</dbReference>
<gene>
    <name evidence="11" type="primary">secA</name>
    <name evidence="16" type="ORF">SAMN02744040_01655</name>
</gene>
<reference evidence="17" key="1">
    <citation type="submission" date="2016-11" db="EMBL/GenBank/DDBJ databases">
        <authorList>
            <person name="Varghese N."/>
            <person name="Submissions S."/>
        </authorList>
    </citation>
    <scope>NUCLEOTIDE SEQUENCE [LARGE SCALE GENOMIC DNA]</scope>
    <source>
        <strain evidence="17">DSM 15285</strain>
    </source>
</reference>
<evidence type="ECO:0000256" key="3">
    <source>
        <dbReference type="ARBA" id="ARBA00022475"/>
    </source>
</evidence>
<dbReference type="Gene3D" id="3.40.50.300">
    <property type="entry name" value="P-loop containing nucleotide triphosphate hydrolases"/>
    <property type="match status" value="3"/>
</dbReference>
<dbReference type="FunFam" id="3.40.50.300:FF:000429">
    <property type="entry name" value="Preprotein translocase subunit SecA"/>
    <property type="match status" value="1"/>
</dbReference>
<keyword evidence="5 11" id="KW-0547">Nucleotide-binding</keyword>
<dbReference type="PANTHER" id="PTHR30612">
    <property type="entry name" value="SECA INNER MEMBRANE COMPONENT OF SEC PROTEIN SECRETION SYSTEM"/>
    <property type="match status" value="1"/>
</dbReference>
<comment type="function">
    <text evidence="11">Part of the Sec protein translocase complex. Interacts with the SecYEG preprotein conducting channel. Has a central role in coupling the hydrolysis of ATP to the transfer of proteins into and across the cell membrane, serving as an ATP-driven molecular motor driving the stepwise translocation of polypeptide chains across the membrane.</text>
</comment>
<dbReference type="Gene3D" id="1.10.3060.10">
    <property type="entry name" value="Helical scaffold and wing domains of SecA"/>
    <property type="match status" value="1"/>
</dbReference>
<organism evidence="16 17">
    <name type="scientific">Tepidibacter thalassicus DSM 15285</name>
    <dbReference type="NCBI Taxonomy" id="1123350"/>
    <lineage>
        <taxon>Bacteria</taxon>
        <taxon>Bacillati</taxon>
        <taxon>Bacillota</taxon>
        <taxon>Clostridia</taxon>
        <taxon>Peptostreptococcales</taxon>
        <taxon>Peptostreptococcaceae</taxon>
        <taxon>Tepidibacter</taxon>
    </lineage>
</organism>
<evidence type="ECO:0000256" key="6">
    <source>
        <dbReference type="ARBA" id="ARBA00022840"/>
    </source>
</evidence>
<comment type="catalytic activity">
    <reaction evidence="11">
        <text>ATP + H2O + cellular proteinSide 1 = ADP + phosphate + cellular proteinSide 2.</text>
        <dbReference type="EC" id="7.4.2.8"/>
    </reaction>
</comment>
<dbReference type="GO" id="GO:0043952">
    <property type="term" value="P:protein transport by the Sec complex"/>
    <property type="evidence" value="ECO:0007669"/>
    <property type="project" value="TreeGrafter"/>
</dbReference>
<dbReference type="PROSITE" id="PS01312">
    <property type="entry name" value="SECA"/>
    <property type="match status" value="1"/>
</dbReference>
<keyword evidence="10 11" id="KW-0472">Membrane</keyword>
<dbReference type="InterPro" id="IPR027417">
    <property type="entry name" value="P-loop_NTPase"/>
</dbReference>
<dbReference type="NCBIfam" id="TIGR00963">
    <property type="entry name" value="secA"/>
    <property type="match status" value="1"/>
</dbReference>
<feature type="binding site" evidence="11">
    <location>
        <begin position="103"/>
        <end position="107"/>
    </location>
    <ligand>
        <name>ATP</name>
        <dbReference type="ChEBI" id="CHEBI:30616"/>
    </ligand>
</feature>
<dbReference type="InterPro" id="IPR000185">
    <property type="entry name" value="SecA"/>
</dbReference>
<dbReference type="OrthoDB" id="1742108at2"/>
<dbReference type="Proteomes" id="UP000242520">
    <property type="component" value="Unassembled WGS sequence"/>
</dbReference>
<keyword evidence="7 11" id="KW-0653">Protein transport</keyword>
<dbReference type="CDD" id="cd17928">
    <property type="entry name" value="DEXDc_SecA"/>
    <property type="match status" value="1"/>
</dbReference>
<comment type="subcellular location">
    <subcellularLocation>
        <location evidence="11">Cell membrane</location>
        <topology evidence="11">Peripheral membrane protein</topology>
        <orientation evidence="11">Cytoplasmic side</orientation>
    </subcellularLocation>
    <subcellularLocation>
        <location evidence="11">Cytoplasm</location>
    </subcellularLocation>
    <text evidence="11">Distribution is 50-50.</text>
</comment>
<comment type="similarity">
    <text evidence="1 11 12">Belongs to the SecA family.</text>
</comment>
<evidence type="ECO:0000259" key="15">
    <source>
        <dbReference type="PROSITE" id="PS51196"/>
    </source>
</evidence>
<dbReference type="GO" id="GO:0006605">
    <property type="term" value="P:protein targeting"/>
    <property type="evidence" value="ECO:0007669"/>
    <property type="project" value="UniProtKB-UniRule"/>
</dbReference>
<dbReference type="PROSITE" id="PS51194">
    <property type="entry name" value="HELICASE_CTER"/>
    <property type="match status" value="1"/>
</dbReference>
<keyword evidence="3 11" id="KW-1003">Cell membrane</keyword>
<evidence type="ECO:0000313" key="17">
    <source>
        <dbReference type="Proteomes" id="UP000242520"/>
    </source>
</evidence>
<dbReference type="GO" id="GO:0031522">
    <property type="term" value="C:cell envelope Sec protein transport complex"/>
    <property type="evidence" value="ECO:0007669"/>
    <property type="project" value="TreeGrafter"/>
</dbReference>
<keyword evidence="17" id="KW-1185">Reference proteome</keyword>
<dbReference type="STRING" id="1123350.SAMN02744040_01655"/>
<dbReference type="SUPFAM" id="SSF52540">
    <property type="entry name" value="P-loop containing nucleoside triphosphate hydrolases"/>
    <property type="match status" value="2"/>
</dbReference>
<evidence type="ECO:0000256" key="8">
    <source>
        <dbReference type="ARBA" id="ARBA00022967"/>
    </source>
</evidence>
<dbReference type="PANTHER" id="PTHR30612:SF0">
    <property type="entry name" value="CHLOROPLAST PROTEIN-TRANSPORTING ATPASE"/>
    <property type="match status" value="1"/>
</dbReference>
<dbReference type="GO" id="GO:0005524">
    <property type="term" value="F:ATP binding"/>
    <property type="evidence" value="ECO:0007669"/>
    <property type="project" value="UniProtKB-UniRule"/>
</dbReference>
<dbReference type="InterPro" id="IPR011130">
    <property type="entry name" value="SecA_preprotein_X-link_dom"/>
</dbReference>
<dbReference type="Pfam" id="PF01043">
    <property type="entry name" value="SecA_PP_bind"/>
    <property type="match status" value="1"/>
</dbReference>
<dbReference type="EC" id="7.4.2.8" evidence="11"/>
<evidence type="ECO:0000256" key="7">
    <source>
        <dbReference type="ARBA" id="ARBA00022927"/>
    </source>
</evidence>
<keyword evidence="9 11" id="KW-0811">Translocation</keyword>
<evidence type="ECO:0000256" key="5">
    <source>
        <dbReference type="ARBA" id="ARBA00022741"/>
    </source>
</evidence>
<feature type="domain" description="Helicase ATP-binding" evidence="13">
    <location>
        <begin position="87"/>
        <end position="245"/>
    </location>
</feature>
<feature type="domain" description="SecA family profile" evidence="15">
    <location>
        <begin position="1"/>
        <end position="572"/>
    </location>
</feature>
<keyword evidence="6 11" id="KW-0067">ATP-binding</keyword>
<evidence type="ECO:0000256" key="12">
    <source>
        <dbReference type="RuleBase" id="RU003874"/>
    </source>
</evidence>
<dbReference type="SUPFAM" id="SSF81767">
    <property type="entry name" value="Pre-protein crosslinking domain of SecA"/>
    <property type="match status" value="1"/>
</dbReference>
<feature type="binding site" evidence="11">
    <location>
        <position position="491"/>
    </location>
    <ligand>
        <name>ATP</name>
        <dbReference type="ChEBI" id="CHEBI:30616"/>
    </ligand>
</feature>
<dbReference type="InterPro" id="IPR011115">
    <property type="entry name" value="SecA_DEAD"/>
</dbReference>
<dbReference type="GO" id="GO:0065002">
    <property type="term" value="P:intracellular protein transmembrane transport"/>
    <property type="evidence" value="ECO:0007669"/>
    <property type="project" value="UniProtKB-UniRule"/>
</dbReference>
<evidence type="ECO:0000256" key="1">
    <source>
        <dbReference type="ARBA" id="ARBA00007650"/>
    </source>
</evidence>
<dbReference type="Pfam" id="PF07516">
    <property type="entry name" value="SecA_SW"/>
    <property type="match status" value="1"/>
</dbReference>
<evidence type="ECO:0000256" key="9">
    <source>
        <dbReference type="ARBA" id="ARBA00023010"/>
    </source>
</evidence>
<protein>
    <recommendedName>
        <fullName evidence="11 12">Protein translocase subunit SecA</fullName>
        <ecNumber evidence="11">7.4.2.8</ecNumber>
    </recommendedName>
</protein>
<dbReference type="FunFam" id="3.90.1440.10:FF:000001">
    <property type="entry name" value="Preprotein translocase subunit SecA"/>
    <property type="match status" value="1"/>
</dbReference>
<dbReference type="HAMAP" id="MF_01382">
    <property type="entry name" value="SecA"/>
    <property type="match status" value="1"/>
</dbReference>
<dbReference type="InterPro" id="IPR036670">
    <property type="entry name" value="SecA_X-link_sf"/>
</dbReference>
<accession>A0A1M5S6N3</accession>
<dbReference type="GO" id="GO:0008564">
    <property type="term" value="F:protein-exporting ATPase activity"/>
    <property type="evidence" value="ECO:0007669"/>
    <property type="project" value="UniProtKB-EC"/>
</dbReference>
<evidence type="ECO:0000256" key="2">
    <source>
        <dbReference type="ARBA" id="ARBA00022448"/>
    </source>
</evidence>
<dbReference type="GO" id="GO:0005886">
    <property type="term" value="C:plasma membrane"/>
    <property type="evidence" value="ECO:0007669"/>
    <property type="project" value="UniProtKB-SubCell"/>
</dbReference>
<keyword evidence="4 11" id="KW-0963">Cytoplasm</keyword>
<dbReference type="AlphaFoldDB" id="A0A1M5S6N3"/>
<keyword evidence="2 11" id="KW-0813">Transport</keyword>